<organism evidence="5 6">
    <name type="scientific">Fusarium pseudoanthophilum</name>
    <dbReference type="NCBI Taxonomy" id="48495"/>
    <lineage>
        <taxon>Eukaryota</taxon>
        <taxon>Fungi</taxon>
        <taxon>Dikarya</taxon>
        <taxon>Ascomycota</taxon>
        <taxon>Pezizomycotina</taxon>
        <taxon>Sordariomycetes</taxon>
        <taxon>Hypocreomycetidae</taxon>
        <taxon>Hypocreales</taxon>
        <taxon>Nectriaceae</taxon>
        <taxon>Fusarium</taxon>
        <taxon>Fusarium fujikuroi species complex</taxon>
    </lineage>
</organism>
<dbReference type="Proteomes" id="UP000544095">
    <property type="component" value="Unassembled WGS sequence"/>
</dbReference>
<evidence type="ECO:0000259" key="4">
    <source>
        <dbReference type="PROSITE" id="PS51471"/>
    </source>
</evidence>
<sequence length="655" mass="71680">PLHPLPNLTRHINSTTSTKAQIWAKREDCSSGLGLGGNKIRKLEYVIPSARAKGCNTLISTGGTQSNHMRQVAAVGSHLGLKTILVPHVHGHTRSEAFGHAGNMQVNGILGAELAAPNTALEDVAADIEKQGGRPYVIASGASAHERGGLGFARWAFELVEQEKAHGILFDTIVVPVASGGTIAGMIAGFKLAGGQSRSIIGIDTYNKPPGVLEATILEIAKRTAHLIGLGADAVQPDDVILDTRFNTGTHTGWDDNTARGVKLIGELEGIVTDPIYSGRSVGAILHKAENGELDGSRDLIISPIQLHYPISTVSSDPLPITYYIMLSQPNPYDNVETANLFTVKFNNLFDRDSTELDTLLKACERDGFFYLDLQDSCSAKLWRDLDRVSEIAKRWFSQPVEDKLKTPTVSLAHGFKATGNQSGAVKSLKDGFEALKIGRSELLGRWALPSVVEENLQLFDQFNASCHFILKLLLDCLSDGLNLRGASRLDTHHRDDARSKSTLYFLHYPPGTQNLDEVGQNMHTDIGTLTLLFAPQWGLQVVSPVTGAWEYVQPREGHAIINVADTLRFLSKKRFRSALHRVLPIGGVQREDRYAVSYFLRAADDTEFKDSNDEDSNAKSWYLTKYHTYELPHEVQGEQTVLSGGMAQELQATF</sequence>
<accession>A0A8H5NKF7</accession>
<keyword evidence="6" id="KW-1185">Reference proteome</keyword>
<dbReference type="EMBL" id="JAAOAR010001295">
    <property type="protein sequence ID" value="KAF5568839.1"/>
    <property type="molecule type" value="Genomic_DNA"/>
</dbReference>
<evidence type="ECO:0000313" key="6">
    <source>
        <dbReference type="Proteomes" id="UP000544095"/>
    </source>
</evidence>
<evidence type="ECO:0000256" key="1">
    <source>
        <dbReference type="ARBA" id="ARBA00001933"/>
    </source>
</evidence>
<dbReference type="AlphaFoldDB" id="A0A8H5NKF7"/>
<dbReference type="GO" id="GO:0044283">
    <property type="term" value="P:small molecule biosynthetic process"/>
    <property type="evidence" value="ECO:0007669"/>
    <property type="project" value="UniProtKB-ARBA"/>
</dbReference>
<dbReference type="InterPro" id="IPR027278">
    <property type="entry name" value="ACCD_DCysDesulf"/>
</dbReference>
<evidence type="ECO:0000313" key="5">
    <source>
        <dbReference type="EMBL" id="KAF5568839.1"/>
    </source>
</evidence>
<dbReference type="SUPFAM" id="SSF51197">
    <property type="entry name" value="Clavaminate synthase-like"/>
    <property type="match status" value="1"/>
</dbReference>
<dbReference type="InterPro" id="IPR036052">
    <property type="entry name" value="TrpB-like_PALP_sf"/>
</dbReference>
<feature type="domain" description="Fe2OG dioxygenase" evidence="4">
    <location>
        <begin position="499"/>
        <end position="603"/>
    </location>
</feature>
<comment type="similarity">
    <text evidence="2">Belongs to the ACC deaminase/D-cysteine desulfhydrase family.</text>
</comment>
<gene>
    <name evidence="5" type="ORF">FPANT_14025</name>
</gene>
<dbReference type="Gene3D" id="2.60.120.330">
    <property type="entry name" value="B-lactam Antibiotic, Isopenicillin N Synthase, Chain"/>
    <property type="match status" value="1"/>
</dbReference>
<dbReference type="Pfam" id="PF00291">
    <property type="entry name" value="PALP"/>
    <property type="match status" value="1"/>
</dbReference>
<dbReference type="Pfam" id="PF14226">
    <property type="entry name" value="DIOX_N"/>
    <property type="match status" value="1"/>
</dbReference>
<comment type="cofactor">
    <cofactor evidence="1">
        <name>pyridoxal 5'-phosphate</name>
        <dbReference type="ChEBI" id="CHEBI:597326"/>
    </cofactor>
</comment>
<dbReference type="PANTHER" id="PTHR43780">
    <property type="entry name" value="1-AMINOCYCLOPROPANE-1-CARBOXYLATE DEAMINASE-RELATED"/>
    <property type="match status" value="1"/>
</dbReference>
<proteinExistence type="inferred from homology"/>
<comment type="caution">
    <text evidence="5">The sequence shown here is derived from an EMBL/GenBank/DDBJ whole genome shotgun (WGS) entry which is preliminary data.</text>
</comment>
<keyword evidence="3" id="KW-0663">Pyridoxal phosphate</keyword>
<dbReference type="InterPro" id="IPR044861">
    <property type="entry name" value="IPNS-like_FE2OG_OXY"/>
</dbReference>
<dbReference type="InterPro" id="IPR005123">
    <property type="entry name" value="Oxoglu/Fe-dep_dioxygenase_dom"/>
</dbReference>
<evidence type="ECO:0000256" key="2">
    <source>
        <dbReference type="ARBA" id="ARBA00008639"/>
    </source>
</evidence>
<dbReference type="Gene3D" id="3.40.50.1100">
    <property type="match status" value="2"/>
</dbReference>
<dbReference type="InterPro" id="IPR026992">
    <property type="entry name" value="DIOX_N"/>
</dbReference>
<dbReference type="GO" id="GO:0019148">
    <property type="term" value="F:D-cysteine desulfhydrase activity"/>
    <property type="evidence" value="ECO:0007669"/>
    <property type="project" value="TreeGrafter"/>
</dbReference>
<feature type="non-terminal residue" evidence="5">
    <location>
        <position position="655"/>
    </location>
</feature>
<evidence type="ECO:0000256" key="3">
    <source>
        <dbReference type="ARBA" id="ARBA00022898"/>
    </source>
</evidence>
<dbReference type="Pfam" id="PF03171">
    <property type="entry name" value="2OG-FeII_Oxy"/>
    <property type="match status" value="1"/>
</dbReference>
<dbReference type="InterPro" id="IPR001926">
    <property type="entry name" value="TrpB-like_PALP"/>
</dbReference>
<dbReference type="SUPFAM" id="SSF53686">
    <property type="entry name" value="Tryptophan synthase beta subunit-like PLP-dependent enzymes"/>
    <property type="match status" value="1"/>
</dbReference>
<dbReference type="InterPro" id="IPR027443">
    <property type="entry name" value="IPNS-like_sf"/>
</dbReference>
<name>A0A8H5NKF7_9HYPO</name>
<dbReference type="PANTHER" id="PTHR43780:SF2">
    <property type="entry name" value="1-AMINOCYCLOPROPANE-1-CARBOXYLATE DEAMINASE-RELATED"/>
    <property type="match status" value="1"/>
</dbReference>
<dbReference type="PROSITE" id="PS51471">
    <property type="entry name" value="FE2OG_OXY"/>
    <property type="match status" value="1"/>
</dbReference>
<reference evidence="5 6" key="1">
    <citation type="submission" date="2020-05" db="EMBL/GenBank/DDBJ databases">
        <title>Identification and distribution of gene clusters putatively required for synthesis of sphingolipid metabolism inhibitors in phylogenetically diverse species of the filamentous fungus Fusarium.</title>
        <authorList>
            <person name="Kim H.-S."/>
            <person name="Busman M."/>
            <person name="Brown D.W."/>
            <person name="Divon H."/>
            <person name="Uhlig S."/>
            <person name="Proctor R.H."/>
        </authorList>
    </citation>
    <scope>NUCLEOTIDE SEQUENCE [LARGE SCALE GENOMIC DNA]</scope>
    <source>
        <strain evidence="5 6">NRRL 25211</strain>
    </source>
</reference>
<protein>
    <submittedName>
        <fullName evidence="5">Gibberellin 20-oxidase</fullName>
    </submittedName>
</protein>